<dbReference type="RefSeq" id="WP_193675808.1">
    <property type="nucleotide sequence ID" value="NZ_JADDIV010000002.1"/>
</dbReference>
<dbReference type="EMBL" id="JADDIV010000002">
    <property type="protein sequence ID" value="MBE7367182.1"/>
    <property type="molecule type" value="Genomic_DNA"/>
</dbReference>
<evidence type="ECO:0000256" key="4">
    <source>
        <dbReference type="ARBA" id="ARBA00023163"/>
    </source>
</evidence>
<accession>A0ABR9S0Y6</accession>
<evidence type="ECO:0000259" key="6">
    <source>
        <dbReference type="Pfam" id="PF04545"/>
    </source>
</evidence>
<dbReference type="PRINTS" id="PR00046">
    <property type="entry name" value="SIGMA70FCT"/>
</dbReference>
<dbReference type="Pfam" id="PF04542">
    <property type="entry name" value="Sigma70_r2"/>
    <property type="match status" value="1"/>
</dbReference>
<organism evidence="7 8">
    <name type="scientific">Ramlibacter pallidus</name>
    <dbReference type="NCBI Taxonomy" id="2780087"/>
    <lineage>
        <taxon>Bacteria</taxon>
        <taxon>Pseudomonadati</taxon>
        <taxon>Pseudomonadota</taxon>
        <taxon>Betaproteobacteria</taxon>
        <taxon>Burkholderiales</taxon>
        <taxon>Comamonadaceae</taxon>
        <taxon>Ramlibacter</taxon>
    </lineage>
</organism>
<dbReference type="InterPro" id="IPR013325">
    <property type="entry name" value="RNA_pol_sigma_r2"/>
</dbReference>
<dbReference type="Pfam" id="PF04545">
    <property type="entry name" value="Sigma70_r4"/>
    <property type="match status" value="1"/>
</dbReference>
<evidence type="ECO:0000259" key="5">
    <source>
        <dbReference type="Pfam" id="PF04542"/>
    </source>
</evidence>
<dbReference type="SUPFAM" id="SSF88946">
    <property type="entry name" value="Sigma2 domain of RNA polymerase sigma factors"/>
    <property type="match status" value="1"/>
</dbReference>
<dbReference type="InterPro" id="IPR014284">
    <property type="entry name" value="RNA_pol_sigma-70_dom"/>
</dbReference>
<keyword evidence="8" id="KW-1185">Reference proteome</keyword>
<dbReference type="CDD" id="cd06171">
    <property type="entry name" value="Sigma70_r4"/>
    <property type="match status" value="1"/>
</dbReference>
<feature type="domain" description="RNA polymerase sigma-70 region 4" evidence="6">
    <location>
        <begin position="207"/>
        <end position="254"/>
    </location>
</feature>
<name>A0ABR9S0Y6_9BURK</name>
<dbReference type="Gene3D" id="1.20.140.160">
    <property type="match status" value="1"/>
</dbReference>
<comment type="caution">
    <text evidence="7">The sequence shown here is derived from an EMBL/GenBank/DDBJ whole genome shotgun (WGS) entry which is preliminary data.</text>
</comment>
<dbReference type="Proteomes" id="UP000806285">
    <property type="component" value="Unassembled WGS sequence"/>
</dbReference>
<dbReference type="SUPFAM" id="SSF88659">
    <property type="entry name" value="Sigma3 and sigma4 domains of RNA polymerase sigma factors"/>
    <property type="match status" value="1"/>
</dbReference>
<evidence type="ECO:0000256" key="2">
    <source>
        <dbReference type="ARBA" id="ARBA00023082"/>
    </source>
</evidence>
<dbReference type="InterPro" id="IPR013324">
    <property type="entry name" value="RNA_pol_sigma_r3/r4-like"/>
</dbReference>
<dbReference type="Gene3D" id="1.10.1740.10">
    <property type="match status" value="1"/>
</dbReference>
<dbReference type="InterPro" id="IPR007627">
    <property type="entry name" value="RNA_pol_sigma70_r2"/>
</dbReference>
<evidence type="ECO:0000256" key="3">
    <source>
        <dbReference type="ARBA" id="ARBA00023125"/>
    </source>
</evidence>
<gene>
    <name evidence="7" type="ORF">IM787_06380</name>
</gene>
<dbReference type="PANTHER" id="PTHR30385">
    <property type="entry name" value="SIGMA FACTOR F FLAGELLAR"/>
    <property type="match status" value="1"/>
</dbReference>
<keyword evidence="4" id="KW-0804">Transcription</keyword>
<sequence length="266" mass="30145">MDARPREALPPTVVPEAEFAEEVVLWRRYRGDGDPGAREKLLGLHLPYARVVAAVYYSKRFHDEIEFGDYHQFASIGLLEALERFDPDRGAQFRTFAARRMHGAILNGLERLTEKQQQIAARQRIRAQRTEALKEIALGRAAVREGSAPKGAEQLMTYVAEVGLGLALSWLLEGTSMVDGPNRAESIPFYRNSQIRELRERLLAIVDALPPQERTVIRSHYLQEVPFEQVAKTLNLTKGRISQIHKQALLRLRAGVSEHGDLDVRF</sequence>
<dbReference type="InterPro" id="IPR007630">
    <property type="entry name" value="RNA_pol_sigma70_r4"/>
</dbReference>
<keyword evidence="3" id="KW-0238">DNA-binding</keyword>
<evidence type="ECO:0000313" key="7">
    <source>
        <dbReference type="EMBL" id="MBE7367182.1"/>
    </source>
</evidence>
<feature type="domain" description="RNA polymerase sigma-70 region 2" evidence="5">
    <location>
        <begin position="48"/>
        <end position="111"/>
    </location>
</feature>
<keyword evidence="1" id="KW-0805">Transcription regulation</keyword>
<dbReference type="NCBIfam" id="TIGR02937">
    <property type="entry name" value="sigma70-ECF"/>
    <property type="match status" value="1"/>
</dbReference>
<evidence type="ECO:0000313" key="8">
    <source>
        <dbReference type="Proteomes" id="UP000806285"/>
    </source>
</evidence>
<dbReference type="InterPro" id="IPR000943">
    <property type="entry name" value="RNA_pol_sigma70"/>
</dbReference>
<reference evidence="7 8" key="1">
    <citation type="submission" date="2020-10" db="EMBL/GenBank/DDBJ databases">
        <title>Ramlibacter sp. HM2 16S ribosomal RNA gene Genome sequencing and assembly.</title>
        <authorList>
            <person name="Kang M."/>
        </authorList>
    </citation>
    <scope>NUCLEOTIDE SEQUENCE [LARGE SCALE GENOMIC DNA]</scope>
    <source>
        <strain evidence="7 8">HM2</strain>
    </source>
</reference>
<protein>
    <submittedName>
        <fullName evidence="7">Sigma-70 family RNA polymerase sigma factor</fullName>
    </submittedName>
</protein>
<keyword evidence="2" id="KW-0731">Sigma factor</keyword>
<evidence type="ECO:0000256" key="1">
    <source>
        <dbReference type="ARBA" id="ARBA00023015"/>
    </source>
</evidence>
<proteinExistence type="predicted"/>